<evidence type="ECO:0000256" key="2">
    <source>
        <dbReference type="ARBA" id="ARBA00022676"/>
    </source>
</evidence>
<accession>A0AAQ3SEM1</accession>
<dbReference type="FunFam" id="3.40.50.2000:FF:000051">
    <property type="entry name" value="Glycosyltransferase"/>
    <property type="match status" value="1"/>
</dbReference>
<dbReference type="Gene3D" id="3.40.50.2000">
    <property type="entry name" value="Glycogen Phosphorylase B"/>
    <property type="match status" value="3"/>
</dbReference>
<reference evidence="4 5" key="1">
    <citation type="journal article" date="2023" name="Life. Sci Alliance">
        <title>Evolutionary insights into 3D genome organization and epigenetic landscape of Vigna mungo.</title>
        <authorList>
            <person name="Junaid A."/>
            <person name="Singh B."/>
            <person name="Bhatia S."/>
        </authorList>
    </citation>
    <scope>NUCLEOTIDE SEQUENCE [LARGE SCALE GENOMIC DNA]</scope>
    <source>
        <strain evidence="4">Urdbean</strain>
    </source>
</reference>
<organism evidence="4 5">
    <name type="scientific">Vigna mungo</name>
    <name type="common">Black gram</name>
    <name type="synonym">Phaseolus mungo</name>
    <dbReference type="NCBI Taxonomy" id="3915"/>
    <lineage>
        <taxon>Eukaryota</taxon>
        <taxon>Viridiplantae</taxon>
        <taxon>Streptophyta</taxon>
        <taxon>Embryophyta</taxon>
        <taxon>Tracheophyta</taxon>
        <taxon>Spermatophyta</taxon>
        <taxon>Magnoliopsida</taxon>
        <taxon>eudicotyledons</taxon>
        <taxon>Gunneridae</taxon>
        <taxon>Pentapetalae</taxon>
        <taxon>rosids</taxon>
        <taxon>fabids</taxon>
        <taxon>Fabales</taxon>
        <taxon>Fabaceae</taxon>
        <taxon>Papilionoideae</taxon>
        <taxon>50 kb inversion clade</taxon>
        <taxon>NPAAA clade</taxon>
        <taxon>indigoferoid/millettioid clade</taxon>
        <taxon>Phaseoleae</taxon>
        <taxon>Vigna</taxon>
    </lineage>
</organism>
<dbReference type="CDD" id="cd03784">
    <property type="entry name" value="GT1_Gtf-like"/>
    <property type="match status" value="1"/>
</dbReference>
<evidence type="ECO:0000313" key="4">
    <source>
        <dbReference type="EMBL" id="WVZ26283.1"/>
    </source>
</evidence>
<dbReference type="PANTHER" id="PTHR48046:SF1">
    <property type="entry name" value="GLYCOSYLTRANSFERASE-RELATED"/>
    <property type="match status" value="1"/>
</dbReference>
<dbReference type="PROSITE" id="PS00375">
    <property type="entry name" value="UDPGT"/>
    <property type="match status" value="1"/>
</dbReference>
<dbReference type="InterPro" id="IPR035595">
    <property type="entry name" value="UDP_glycos_trans_CS"/>
</dbReference>
<name>A0AAQ3SEM1_VIGMU</name>
<dbReference type="InterPro" id="IPR002213">
    <property type="entry name" value="UDP_glucos_trans"/>
</dbReference>
<gene>
    <name evidence="4" type="ORF">V8G54_004827</name>
</gene>
<dbReference type="PANTHER" id="PTHR48046">
    <property type="entry name" value="UDP-GLYCOSYLTRANSFERASE 72E1"/>
    <property type="match status" value="1"/>
</dbReference>
<dbReference type="AlphaFoldDB" id="A0AAQ3SEM1"/>
<dbReference type="Pfam" id="PF00201">
    <property type="entry name" value="UDPGT"/>
    <property type="match status" value="1"/>
</dbReference>
<evidence type="ECO:0000256" key="1">
    <source>
        <dbReference type="ARBA" id="ARBA00009995"/>
    </source>
</evidence>
<dbReference type="SUPFAM" id="SSF53756">
    <property type="entry name" value="UDP-Glycosyltransferase/glycogen phosphorylase"/>
    <property type="match status" value="2"/>
</dbReference>
<keyword evidence="5" id="KW-1185">Reference proteome</keyword>
<proteinExistence type="inferred from homology"/>
<dbReference type="GO" id="GO:0008194">
    <property type="term" value="F:UDP-glycosyltransferase activity"/>
    <property type="evidence" value="ECO:0007669"/>
    <property type="project" value="InterPro"/>
</dbReference>
<keyword evidence="2" id="KW-0328">Glycosyltransferase</keyword>
<dbReference type="Proteomes" id="UP001374535">
    <property type="component" value="Chromosome 1"/>
</dbReference>
<protein>
    <submittedName>
        <fullName evidence="4">Uncharacterized protein</fullName>
    </submittedName>
</protein>
<keyword evidence="3" id="KW-0808">Transferase</keyword>
<comment type="similarity">
    <text evidence="1">Belongs to the UDP-glycosyltransferase family.</text>
</comment>
<sequence>MEPKLTHVVLVSSPSLGHLIPVIELAKRFVLLHNFKVTVIAVTSRTSPAKAQILNSVLTPSLCHLIDIPSPDKNALVSQNDVVVTRLCVVMSEAKLTIRSILSEITPHPSAVIVDIFSTETIPIVRKLNILGYVYIASHAWMLALLLYSPVLDELVEGQYVDQTEPIKILGCKPVRQENVVDPCWTGTTDTIQISSHSSFMERPKLTHVVLVSSLGLGHLIPVIELAKRFVLLHNFKVTVIAVTSQTSPAEAQILNSLLTPSLCHLIDIPSPDINALVSQNDAVFTRLCVVMSEAKLAIRSIISEITPRPSAVIVDVFSTETIPIARELDILCYVYSASHASMLALAIYSPVLDELVEGQYVDQTEPIKIPGCKPVRPENVVEPMQDRNDRQYTEYLKIGKGILQSDGVLVNTWEELQREELEALREGGSLSEALNMKIPVYAVGPLVREPELETNSSTESLVTWLDQQPSQSVVYVSFGSGGTISSEQMKELAWGLELSEQRFLWVVRPPIEGIADAAFFTTGSSGIDEVAKYLPDGFVSRTREVGLLVPDWAQQVTILSHRSIGGFLSHCGWGSTLESITNGVPLIAWPLYAEQKINAALLVEELGVGVRSRVLPTKKVVRREEIAEMVRKVIEGVESVKGNRVRERVKEVQQSAMKALSKGGSSLVALSQVANKISG</sequence>
<evidence type="ECO:0000256" key="3">
    <source>
        <dbReference type="ARBA" id="ARBA00022679"/>
    </source>
</evidence>
<evidence type="ECO:0000313" key="5">
    <source>
        <dbReference type="Proteomes" id="UP001374535"/>
    </source>
</evidence>
<dbReference type="EMBL" id="CP144700">
    <property type="protein sequence ID" value="WVZ26283.1"/>
    <property type="molecule type" value="Genomic_DNA"/>
</dbReference>